<dbReference type="Proteomes" id="UP001299970">
    <property type="component" value="Unassembled WGS sequence"/>
</dbReference>
<feature type="transmembrane region" description="Helical" evidence="6">
    <location>
        <begin position="70"/>
        <end position="94"/>
    </location>
</feature>
<feature type="domain" description="Major facilitator superfamily (MFS) profile" evidence="7">
    <location>
        <begin position="254"/>
        <end position="442"/>
    </location>
</feature>
<evidence type="ECO:0000256" key="3">
    <source>
        <dbReference type="ARBA" id="ARBA00022692"/>
    </source>
</evidence>
<feature type="transmembrane region" description="Helical" evidence="6">
    <location>
        <begin position="131"/>
        <end position="152"/>
    </location>
</feature>
<feature type="transmembrane region" description="Helical" evidence="6">
    <location>
        <begin position="413"/>
        <end position="431"/>
    </location>
</feature>
<dbReference type="PANTHER" id="PTHR23513">
    <property type="entry name" value="INTEGRAL MEMBRANE EFFLUX PROTEIN-RELATED"/>
    <property type="match status" value="1"/>
</dbReference>
<organism evidence="8 9">
    <name type="scientific">Pseudonocardia alaniniphila</name>
    <dbReference type="NCBI Taxonomy" id="75291"/>
    <lineage>
        <taxon>Bacteria</taxon>
        <taxon>Bacillati</taxon>
        <taxon>Actinomycetota</taxon>
        <taxon>Actinomycetes</taxon>
        <taxon>Pseudonocardiales</taxon>
        <taxon>Pseudonocardiaceae</taxon>
        <taxon>Pseudonocardia</taxon>
    </lineage>
</organism>
<dbReference type="InterPro" id="IPR036259">
    <property type="entry name" value="MFS_trans_sf"/>
</dbReference>
<dbReference type="Pfam" id="PF07690">
    <property type="entry name" value="MFS_1"/>
    <property type="match status" value="1"/>
</dbReference>
<sequence length="442" mass="45489">MPTSGPTPPVAVGTPATAKSERLGFVRLVRTRGLRRLLAVRFATQWADGVFQAALGGAVLFNPERQADPLAVAAGLAVLLLPYSLIGPFAGALLDRWDRKRVLMGANLVRAVLIVVVAAVVFAGITGPALYLAALAVAGVSRFVNSGLSVALPHVVERRHLVEANTFAVTVGAAMTAIGGACAIGLREIVGPDDTGSAITTTVAVAGSLLAAALASRFRRGALGPDRTDPDRRTAVTVLHGLADGARATAATPSVAASFLALAAHRFSVGITTLLTLLLFRYSFIDSGPFRAGLAGIGEAVLLAAAGLGVAALIAPWMVRRWGRPRTIRVALIVATLTQLALAALLSMPAVLAAAFVLGATGQIVKLCTDAAVQSEAGDGVLGRVFALYDVVFNVGYVLAVAAAALLSPPNGYAPWLLAAAAALYVLGLLAHDQQMRRTRRT</sequence>
<feature type="transmembrane region" description="Helical" evidence="6">
    <location>
        <begin position="255"/>
        <end position="280"/>
    </location>
</feature>
<feature type="transmembrane region" description="Helical" evidence="6">
    <location>
        <begin position="106"/>
        <end position="125"/>
    </location>
</feature>
<dbReference type="Gene3D" id="1.20.1250.20">
    <property type="entry name" value="MFS general substrate transporter like domains"/>
    <property type="match status" value="1"/>
</dbReference>
<evidence type="ECO:0000256" key="4">
    <source>
        <dbReference type="ARBA" id="ARBA00022989"/>
    </source>
</evidence>
<name>A0ABS9TD92_9PSEU</name>
<dbReference type="InterPro" id="IPR011701">
    <property type="entry name" value="MFS"/>
</dbReference>
<feature type="transmembrane region" description="Helical" evidence="6">
    <location>
        <begin position="385"/>
        <end position="407"/>
    </location>
</feature>
<evidence type="ECO:0000313" key="9">
    <source>
        <dbReference type="Proteomes" id="UP001299970"/>
    </source>
</evidence>
<keyword evidence="4 6" id="KW-1133">Transmembrane helix</keyword>
<dbReference type="RefSeq" id="WP_241036544.1">
    <property type="nucleotide sequence ID" value="NZ_BAAAJF010000039.1"/>
</dbReference>
<accession>A0ABS9TD92</accession>
<evidence type="ECO:0000256" key="1">
    <source>
        <dbReference type="ARBA" id="ARBA00004651"/>
    </source>
</evidence>
<dbReference type="SUPFAM" id="SSF103473">
    <property type="entry name" value="MFS general substrate transporter"/>
    <property type="match status" value="1"/>
</dbReference>
<evidence type="ECO:0000256" key="6">
    <source>
        <dbReference type="SAM" id="Phobius"/>
    </source>
</evidence>
<evidence type="ECO:0000259" key="7">
    <source>
        <dbReference type="PROSITE" id="PS50850"/>
    </source>
</evidence>
<feature type="transmembrane region" description="Helical" evidence="6">
    <location>
        <begin position="327"/>
        <end position="346"/>
    </location>
</feature>
<feature type="transmembrane region" description="Helical" evidence="6">
    <location>
        <begin position="164"/>
        <end position="186"/>
    </location>
</feature>
<dbReference type="PROSITE" id="PS50850">
    <property type="entry name" value="MFS"/>
    <property type="match status" value="1"/>
</dbReference>
<feature type="transmembrane region" description="Helical" evidence="6">
    <location>
        <begin position="352"/>
        <end position="373"/>
    </location>
</feature>
<evidence type="ECO:0000313" key="8">
    <source>
        <dbReference type="EMBL" id="MCH6166509.1"/>
    </source>
</evidence>
<feature type="transmembrane region" description="Helical" evidence="6">
    <location>
        <begin position="198"/>
        <end position="218"/>
    </location>
</feature>
<keyword evidence="3 6" id="KW-0812">Transmembrane</keyword>
<keyword evidence="9" id="KW-1185">Reference proteome</keyword>
<dbReference type="PANTHER" id="PTHR23513:SF17">
    <property type="entry name" value="MEMBRANE PROTEIN"/>
    <property type="match status" value="1"/>
</dbReference>
<dbReference type="EMBL" id="JAKXMK010000010">
    <property type="protein sequence ID" value="MCH6166509.1"/>
    <property type="molecule type" value="Genomic_DNA"/>
</dbReference>
<comment type="caution">
    <text evidence="8">The sequence shown here is derived from an EMBL/GenBank/DDBJ whole genome shotgun (WGS) entry which is preliminary data.</text>
</comment>
<protein>
    <submittedName>
        <fullName evidence="8">MFS transporter</fullName>
    </submittedName>
</protein>
<evidence type="ECO:0000256" key="5">
    <source>
        <dbReference type="ARBA" id="ARBA00023136"/>
    </source>
</evidence>
<dbReference type="InterPro" id="IPR020846">
    <property type="entry name" value="MFS_dom"/>
</dbReference>
<reference evidence="8 9" key="1">
    <citation type="submission" date="2022-03" db="EMBL/GenBank/DDBJ databases">
        <title>Pseudonocardia alaer sp. nov., a novel actinomycete isolated from reed forest soil.</title>
        <authorList>
            <person name="Wang L."/>
        </authorList>
    </citation>
    <scope>NUCLEOTIDE SEQUENCE [LARGE SCALE GENOMIC DNA]</scope>
    <source>
        <strain evidence="8 9">Y-16303</strain>
    </source>
</reference>
<feature type="transmembrane region" description="Helical" evidence="6">
    <location>
        <begin position="292"/>
        <end position="315"/>
    </location>
</feature>
<keyword evidence="5 6" id="KW-0472">Membrane</keyword>
<evidence type="ECO:0000256" key="2">
    <source>
        <dbReference type="ARBA" id="ARBA00022475"/>
    </source>
</evidence>
<gene>
    <name evidence="8" type="ORF">MMF94_12535</name>
</gene>
<keyword evidence="2" id="KW-1003">Cell membrane</keyword>
<proteinExistence type="predicted"/>
<comment type="subcellular location">
    <subcellularLocation>
        <location evidence="1">Cell membrane</location>
        <topology evidence="1">Multi-pass membrane protein</topology>
    </subcellularLocation>
</comment>